<organism evidence="1 2">
    <name type="scientific">Aeromonas phage PS1</name>
    <dbReference type="NCBI Taxonomy" id="2591406"/>
    <lineage>
        <taxon>Viruses</taxon>
        <taxon>Duplodnaviria</taxon>
        <taxon>Heunggongvirae</taxon>
        <taxon>Uroviricota</taxon>
        <taxon>Caudoviricetes</taxon>
        <taxon>Chimalliviridae</taxon>
        <taxon>Ferozepurvirus</taxon>
        <taxon>Ferozepurvirus PS1</taxon>
    </lineage>
</organism>
<keyword evidence="2" id="KW-1185">Reference proteome</keyword>
<sequence>MIYGLITVVWLLFCYVTDLNDLYIIPACFFIGREVAQAEQRVISQYYGNKRVNAPWYCGLEERAWTKKGILDLVIPWLVTLCYSFII</sequence>
<dbReference type="Proteomes" id="UP000317703">
    <property type="component" value="Segment"/>
</dbReference>
<name>A0A514TUR8_9CAUD</name>
<accession>A0A514TUR8</accession>
<proteinExistence type="predicted"/>
<gene>
    <name evidence="1" type="ORF">PS1_0009</name>
</gene>
<evidence type="ECO:0000313" key="2">
    <source>
        <dbReference type="Proteomes" id="UP000317703"/>
    </source>
</evidence>
<dbReference type="EMBL" id="MN032614">
    <property type="protein sequence ID" value="QDJ96767.1"/>
    <property type="molecule type" value="Genomic_DNA"/>
</dbReference>
<reference evidence="1" key="1">
    <citation type="submission" date="2019-06" db="EMBL/GenBank/DDBJ databases">
        <title>Complete genome sequence of Aeromonas hydrophila bacteriophage PS1.</title>
        <authorList>
            <person name="Rai S."/>
            <person name="Tyagi A."/>
            <person name="Kumar N."/>
            <person name="Singh N."/>
        </authorList>
    </citation>
    <scope>NUCLEOTIDE SEQUENCE [LARGE SCALE GENOMIC DNA]</scope>
</reference>
<evidence type="ECO:0000313" key="1">
    <source>
        <dbReference type="EMBL" id="QDJ96767.1"/>
    </source>
</evidence>
<protein>
    <submittedName>
        <fullName evidence="1">Uncharacterized protein</fullName>
    </submittedName>
</protein>